<dbReference type="Pfam" id="PF07238">
    <property type="entry name" value="PilZ"/>
    <property type="match status" value="1"/>
</dbReference>
<dbReference type="AlphaFoldDB" id="A0A417YBF7"/>
<comment type="caution">
    <text evidence="4">The sequence shown here is derived from an EMBL/GenBank/DDBJ whole genome shotgun (WGS) entry which is preliminary data.</text>
</comment>
<feature type="domain" description="GGDEF" evidence="3">
    <location>
        <begin position="297"/>
        <end position="430"/>
    </location>
</feature>
<evidence type="ECO:0000313" key="5">
    <source>
        <dbReference type="Proteomes" id="UP000285456"/>
    </source>
</evidence>
<dbReference type="Pfam" id="PF13426">
    <property type="entry name" value="PAS_9"/>
    <property type="match status" value="1"/>
</dbReference>
<dbReference type="Proteomes" id="UP000285456">
    <property type="component" value="Unassembled WGS sequence"/>
</dbReference>
<feature type="domain" description="PAS" evidence="1">
    <location>
        <begin position="18"/>
        <end position="88"/>
    </location>
</feature>
<dbReference type="Pfam" id="PF00990">
    <property type="entry name" value="GGDEF"/>
    <property type="match status" value="1"/>
</dbReference>
<dbReference type="PROSITE" id="PS50883">
    <property type="entry name" value="EAL"/>
    <property type="match status" value="1"/>
</dbReference>
<dbReference type="SUPFAM" id="SSF55785">
    <property type="entry name" value="PYP-like sensor domain (PAS domain)"/>
    <property type="match status" value="2"/>
</dbReference>
<dbReference type="CDD" id="cd00130">
    <property type="entry name" value="PAS"/>
    <property type="match status" value="1"/>
</dbReference>
<sequence length="849" mass="97019">MDNNLKEDRSNHDEVVDTDLFFRSLFTYNPDIVFFADKEGVIASVNEGFTDALGYSKEEIALYPLEEILLKSEVPKFRALFNSTLSGRIEHDNTVIVQKNGAPLQVEIHIIPAISEGKTIGIFGIFKDRTELNTAKYELTESELKFRSLVEESSFGVFIIQNKKLVYGNPRLSEIVGIHSSNVSSDFDIYHYIHRADQAIFLSIINNLMDGEESIEQSIRMIKVDGSRIDVEFRVKKVLYHNYSTIIGTIIDITERKKAEELNNFLVYHDALTKLPNRRFLNEKIEQEIVISNTLEKRFALMILNLDRFKYVNDTLGHLTGDKLLKAFSDRLKEKLEDEAVLTRVDGDEFVILLPNIVNSEQVIAYAKKLIESIDQPFHIDNYELFVSTSIGISFYPNDGKDYETIVKHANSALYKAKSKGNNTYQIYTSSLDAETYKTFTLESDLRKALKLKQLEMYYQPKICTNSNQIIGAEALIRWNHPEWGLVNPNEFLPLAEETGLIVDIGKWIKETVCIQNKAWQDNGLPAIPISINLSAQRFMEKEMLVNISNILQRTKLDPKYLEVEILESSLLDNETMILSMLDDFKKMGIRVSLDDFGTGYSSLSYLQKFKGRIDTLKIDRTFINGLSRKDSESTNFITKTIIDLAQHLNMNVIAEGVETNEQVELLKEMNCNAIQGYIFSKPVPAEAFAALLQKSKIKVEAPSKEEKVTDNRRNYFRIDLDIPLKGSMTLTRILGRNVELGKAEVLIEDIGLGGLRFLSDIRLTVHQDIILEFEAEILGNIVNLQGTVVWMKEIRYGIYQYGIEFIFGDNVQSDLTQILNRLAIVLRKNPSPPDSSFVTVNKYSFFRK</sequence>
<dbReference type="Pfam" id="PF13188">
    <property type="entry name" value="PAS_8"/>
    <property type="match status" value="1"/>
</dbReference>
<reference evidence="4 5" key="1">
    <citation type="journal article" date="2007" name="Int. J. Syst. Evol. Microbiol.">
        <title>Oceanobacillus profundus sp. nov., isolated from a deep-sea sediment core.</title>
        <authorList>
            <person name="Kim Y.G."/>
            <person name="Choi D.H."/>
            <person name="Hyun S."/>
            <person name="Cho B.C."/>
        </authorList>
    </citation>
    <scope>NUCLEOTIDE SEQUENCE [LARGE SCALE GENOMIC DNA]</scope>
    <source>
        <strain evidence="4 5">DSM 18246</strain>
    </source>
</reference>
<feature type="domain" description="PAS" evidence="1">
    <location>
        <begin position="142"/>
        <end position="212"/>
    </location>
</feature>
<feature type="domain" description="EAL" evidence="2">
    <location>
        <begin position="439"/>
        <end position="697"/>
    </location>
</feature>
<dbReference type="InterPro" id="IPR035919">
    <property type="entry name" value="EAL_sf"/>
</dbReference>
<dbReference type="SMART" id="SM00091">
    <property type="entry name" value="PAS"/>
    <property type="match status" value="2"/>
</dbReference>
<dbReference type="FunFam" id="3.20.20.450:FF:000001">
    <property type="entry name" value="Cyclic di-GMP phosphodiesterase yahA"/>
    <property type="match status" value="1"/>
</dbReference>
<evidence type="ECO:0000313" key="4">
    <source>
        <dbReference type="EMBL" id="RHW29844.1"/>
    </source>
</evidence>
<dbReference type="CDD" id="cd01949">
    <property type="entry name" value="GGDEF"/>
    <property type="match status" value="1"/>
</dbReference>
<dbReference type="Pfam" id="PF00563">
    <property type="entry name" value="EAL"/>
    <property type="match status" value="1"/>
</dbReference>
<dbReference type="EMBL" id="QWEH01000018">
    <property type="protein sequence ID" value="RHW29844.1"/>
    <property type="molecule type" value="Genomic_DNA"/>
</dbReference>
<dbReference type="Gene3D" id="3.20.20.450">
    <property type="entry name" value="EAL domain"/>
    <property type="match status" value="1"/>
</dbReference>
<dbReference type="OrthoDB" id="9759607at2"/>
<proteinExistence type="predicted"/>
<dbReference type="InterPro" id="IPR000160">
    <property type="entry name" value="GGDEF_dom"/>
</dbReference>
<dbReference type="SUPFAM" id="SSF55073">
    <property type="entry name" value="Nucleotide cyclase"/>
    <property type="match status" value="1"/>
</dbReference>
<name>A0A417YBF7_9BACI</name>
<dbReference type="InterPro" id="IPR000014">
    <property type="entry name" value="PAS"/>
</dbReference>
<dbReference type="NCBIfam" id="TIGR00229">
    <property type="entry name" value="sensory_box"/>
    <property type="match status" value="2"/>
</dbReference>
<dbReference type="RefSeq" id="WP_095313903.1">
    <property type="nucleotide sequence ID" value="NZ_JBHTNL010000034.1"/>
</dbReference>
<dbReference type="InterPro" id="IPR043128">
    <property type="entry name" value="Rev_trsase/Diguanyl_cyclase"/>
</dbReference>
<dbReference type="PANTHER" id="PTHR44757">
    <property type="entry name" value="DIGUANYLATE CYCLASE DGCP"/>
    <property type="match status" value="1"/>
</dbReference>
<dbReference type="InterPro" id="IPR001610">
    <property type="entry name" value="PAC"/>
</dbReference>
<evidence type="ECO:0000259" key="1">
    <source>
        <dbReference type="PROSITE" id="PS50112"/>
    </source>
</evidence>
<dbReference type="GO" id="GO:0035438">
    <property type="term" value="F:cyclic-di-GMP binding"/>
    <property type="evidence" value="ECO:0007669"/>
    <property type="project" value="InterPro"/>
</dbReference>
<organism evidence="4 5">
    <name type="scientific">Oceanobacillus profundus</name>
    <dbReference type="NCBI Taxonomy" id="372463"/>
    <lineage>
        <taxon>Bacteria</taxon>
        <taxon>Bacillati</taxon>
        <taxon>Bacillota</taxon>
        <taxon>Bacilli</taxon>
        <taxon>Bacillales</taxon>
        <taxon>Bacillaceae</taxon>
        <taxon>Oceanobacillus</taxon>
    </lineage>
</organism>
<dbReference type="PROSITE" id="PS50112">
    <property type="entry name" value="PAS"/>
    <property type="match status" value="2"/>
</dbReference>
<dbReference type="NCBIfam" id="TIGR00254">
    <property type="entry name" value="GGDEF"/>
    <property type="match status" value="1"/>
</dbReference>
<dbReference type="InterPro" id="IPR035965">
    <property type="entry name" value="PAS-like_dom_sf"/>
</dbReference>
<dbReference type="SMART" id="SM00267">
    <property type="entry name" value="GGDEF"/>
    <property type="match status" value="1"/>
</dbReference>
<dbReference type="SUPFAM" id="SSF141868">
    <property type="entry name" value="EAL domain-like"/>
    <property type="match status" value="1"/>
</dbReference>
<dbReference type="InterPro" id="IPR001633">
    <property type="entry name" value="EAL_dom"/>
</dbReference>
<dbReference type="SMART" id="SM00086">
    <property type="entry name" value="PAC"/>
    <property type="match status" value="2"/>
</dbReference>
<keyword evidence="5" id="KW-1185">Reference proteome</keyword>
<dbReference type="PROSITE" id="PS50887">
    <property type="entry name" value="GGDEF"/>
    <property type="match status" value="1"/>
</dbReference>
<gene>
    <name evidence="4" type="ORF">D1B32_19490</name>
</gene>
<dbReference type="Gene3D" id="3.30.70.270">
    <property type="match status" value="1"/>
</dbReference>
<dbReference type="InterPro" id="IPR009875">
    <property type="entry name" value="PilZ_domain"/>
</dbReference>
<dbReference type="InterPro" id="IPR052155">
    <property type="entry name" value="Biofilm_reg_signaling"/>
</dbReference>
<dbReference type="InterPro" id="IPR029787">
    <property type="entry name" value="Nucleotide_cyclase"/>
</dbReference>
<protein>
    <submittedName>
        <fullName evidence="4">EAL domain-containing protein</fullName>
    </submittedName>
</protein>
<dbReference type="Gene3D" id="3.30.450.20">
    <property type="entry name" value="PAS domain"/>
    <property type="match status" value="2"/>
</dbReference>
<dbReference type="SMART" id="SM00052">
    <property type="entry name" value="EAL"/>
    <property type="match status" value="1"/>
</dbReference>
<evidence type="ECO:0000259" key="2">
    <source>
        <dbReference type="PROSITE" id="PS50883"/>
    </source>
</evidence>
<evidence type="ECO:0000259" key="3">
    <source>
        <dbReference type="PROSITE" id="PS50887"/>
    </source>
</evidence>
<dbReference type="CDD" id="cd01948">
    <property type="entry name" value="EAL"/>
    <property type="match status" value="1"/>
</dbReference>
<dbReference type="PANTHER" id="PTHR44757:SF2">
    <property type="entry name" value="BIOFILM ARCHITECTURE MAINTENANCE PROTEIN MBAA"/>
    <property type="match status" value="1"/>
</dbReference>
<accession>A0A417YBF7</accession>